<dbReference type="GO" id="GO:0008206">
    <property type="term" value="P:bile acid metabolic process"/>
    <property type="evidence" value="ECO:0007669"/>
    <property type="project" value="UniProtKB-ARBA"/>
</dbReference>
<dbReference type="OrthoDB" id="9803333at2"/>
<keyword evidence="5" id="KW-1185">Reference proteome</keyword>
<accession>A0A1G8TLH2</accession>
<dbReference type="PRINTS" id="PR00080">
    <property type="entry name" value="SDRFAMILY"/>
</dbReference>
<keyword evidence="2" id="KW-0560">Oxidoreductase</keyword>
<gene>
    <name evidence="4" type="ORF">SAMN05216192_11716</name>
</gene>
<dbReference type="RefSeq" id="WP_090715405.1">
    <property type="nucleotide sequence ID" value="NZ_CBCSKY010000097.1"/>
</dbReference>
<evidence type="ECO:0000313" key="5">
    <source>
        <dbReference type="Proteomes" id="UP000199050"/>
    </source>
</evidence>
<dbReference type="Proteomes" id="UP000199050">
    <property type="component" value="Unassembled WGS sequence"/>
</dbReference>
<protein>
    <submittedName>
        <fullName evidence="4">NAD(P)-dependent dehydrogenase, short-chain alcohol dehydrogenase family</fullName>
    </submittedName>
</protein>
<proteinExistence type="inferred from homology"/>
<dbReference type="NCBIfam" id="NF004203">
    <property type="entry name" value="PRK05653.2-4"/>
    <property type="match status" value="1"/>
</dbReference>
<dbReference type="Pfam" id="PF13561">
    <property type="entry name" value="adh_short_C2"/>
    <property type="match status" value="1"/>
</dbReference>
<evidence type="ECO:0000256" key="1">
    <source>
        <dbReference type="ARBA" id="ARBA00006484"/>
    </source>
</evidence>
<dbReference type="GO" id="GO:0016616">
    <property type="term" value="F:oxidoreductase activity, acting on the CH-OH group of donors, NAD or NADP as acceptor"/>
    <property type="evidence" value="ECO:0007669"/>
    <property type="project" value="UniProtKB-ARBA"/>
</dbReference>
<dbReference type="Gene3D" id="3.40.50.720">
    <property type="entry name" value="NAD(P)-binding Rossmann-like Domain"/>
    <property type="match status" value="1"/>
</dbReference>
<evidence type="ECO:0000259" key="3">
    <source>
        <dbReference type="SMART" id="SM00822"/>
    </source>
</evidence>
<dbReference type="SUPFAM" id="SSF51735">
    <property type="entry name" value="NAD(P)-binding Rossmann-fold domains"/>
    <property type="match status" value="1"/>
</dbReference>
<sequence>MADQRLQDKVAVVTGGGSGIGRATAIRFAQHGAQVYMLDRTPDEANETKQAIEDIGGSATVMECDVANPGMIEEAIHRIGEEAGRIDVIFVNAGINGTMAPIEKLTVDEWDETLNTNLRSTFTTVKYAVPLMKEHGGSIIITSSINGNRVFSNAGASAYASSKAGQVAFMKMAALELARYAIRVNAVCPGAIDTKIGDNTYKSDDLEEVKIPVEFPEGSHPLEQAPGKPEQVANLVLFLASDESFHVTGTEIFVDGAESLLRG</sequence>
<comment type="similarity">
    <text evidence="1">Belongs to the short-chain dehydrogenases/reductases (SDR) family.</text>
</comment>
<dbReference type="EMBL" id="FNDX01000017">
    <property type="protein sequence ID" value="SDJ42303.1"/>
    <property type="molecule type" value="Genomic_DNA"/>
</dbReference>
<dbReference type="FunFam" id="3.40.50.720:FF:000084">
    <property type="entry name" value="Short-chain dehydrogenase reductase"/>
    <property type="match status" value="1"/>
</dbReference>
<dbReference type="PRINTS" id="PR00081">
    <property type="entry name" value="GDHRDH"/>
</dbReference>
<dbReference type="InterPro" id="IPR002347">
    <property type="entry name" value="SDR_fam"/>
</dbReference>
<feature type="domain" description="Ketoreductase" evidence="3">
    <location>
        <begin position="9"/>
        <end position="195"/>
    </location>
</feature>
<dbReference type="STRING" id="1174501.SAMN05216192_11716"/>
<reference evidence="5" key="1">
    <citation type="submission" date="2016-10" db="EMBL/GenBank/DDBJ databases">
        <authorList>
            <person name="Varghese N."/>
            <person name="Submissions S."/>
        </authorList>
    </citation>
    <scope>NUCLEOTIDE SEQUENCE [LARGE SCALE GENOMIC DNA]</scope>
    <source>
        <strain evidence="5">CGMCC 1.11012</strain>
    </source>
</reference>
<name>A0A1G8TLH2_9BACL</name>
<evidence type="ECO:0000256" key="2">
    <source>
        <dbReference type="ARBA" id="ARBA00023002"/>
    </source>
</evidence>
<organism evidence="4 5">
    <name type="scientific">Paenibacillus typhae</name>
    <dbReference type="NCBI Taxonomy" id="1174501"/>
    <lineage>
        <taxon>Bacteria</taxon>
        <taxon>Bacillati</taxon>
        <taxon>Bacillota</taxon>
        <taxon>Bacilli</taxon>
        <taxon>Bacillales</taxon>
        <taxon>Paenibacillaceae</taxon>
        <taxon>Paenibacillus</taxon>
    </lineage>
</organism>
<dbReference type="PANTHER" id="PTHR42760">
    <property type="entry name" value="SHORT-CHAIN DEHYDROGENASES/REDUCTASES FAMILY MEMBER"/>
    <property type="match status" value="1"/>
</dbReference>
<dbReference type="AlphaFoldDB" id="A0A1G8TLH2"/>
<dbReference type="PANTHER" id="PTHR42760:SF133">
    <property type="entry name" value="3-OXOACYL-[ACYL-CARRIER-PROTEIN] REDUCTASE"/>
    <property type="match status" value="1"/>
</dbReference>
<dbReference type="InterPro" id="IPR036291">
    <property type="entry name" value="NAD(P)-bd_dom_sf"/>
</dbReference>
<evidence type="ECO:0000313" key="4">
    <source>
        <dbReference type="EMBL" id="SDJ42303.1"/>
    </source>
</evidence>
<dbReference type="CDD" id="cd05233">
    <property type="entry name" value="SDR_c"/>
    <property type="match status" value="1"/>
</dbReference>
<dbReference type="SMART" id="SM00822">
    <property type="entry name" value="PKS_KR"/>
    <property type="match status" value="1"/>
</dbReference>
<dbReference type="InterPro" id="IPR057326">
    <property type="entry name" value="KR_dom"/>
</dbReference>